<protein>
    <submittedName>
        <fullName evidence="1">Uncharacterized protein</fullName>
    </submittedName>
</protein>
<comment type="caution">
    <text evidence="1">The sequence shown here is derived from an EMBL/GenBank/DDBJ whole genome shotgun (WGS) entry which is preliminary data.</text>
</comment>
<reference evidence="1" key="1">
    <citation type="submission" date="2023-04" db="EMBL/GenBank/DDBJ databases">
        <title>Draft Genome sequencing of Naganishia species isolated from polar environments using Oxford Nanopore Technology.</title>
        <authorList>
            <person name="Leo P."/>
            <person name="Venkateswaran K."/>
        </authorList>
    </citation>
    <scope>NUCLEOTIDE SEQUENCE</scope>
    <source>
        <strain evidence="1">MNA-CCFEE 5423</strain>
    </source>
</reference>
<accession>A0ACC2VBE5</accession>
<dbReference type="Proteomes" id="UP001227268">
    <property type="component" value="Unassembled WGS sequence"/>
</dbReference>
<organism evidence="1 2">
    <name type="scientific">Naganishia friedmannii</name>
    <dbReference type="NCBI Taxonomy" id="89922"/>
    <lineage>
        <taxon>Eukaryota</taxon>
        <taxon>Fungi</taxon>
        <taxon>Dikarya</taxon>
        <taxon>Basidiomycota</taxon>
        <taxon>Agaricomycotina</taxon>
        <taxon>Tremellomycetes</taxon>
        <taxon>Filobasidiales</taxon>
        <taxon>Filobasidiaceae</taxon>
        <taxon>Naganishia</taxon>
    </lineage>
</organism>
<name>A0ACC2VBE5_9TREE</name>
<evidence type="ECO:0000313" key="2">
    <source>
        <dbReference type="Proteomes" id="UP001227268"/>
    </source>
</evidence>
<gene>
    <name evidence="1" type="ORF">QFC21_005218</name>
</gene>
<proteinExistence type="predicted"/>
<sequence length="113" mass="12268">MNFSFLALVVTLLTMAYLTSFNKHVVFLMVVSTGLWVTMIWFVTEISQVQTQPQNAPQAAPPYEGPVPATSTSATASADVEKPDLLPPSSSSSSSTKSTAREHVQTPPQKRTR</sequence>
<dbReference type="EMBL" id="JASBWT010000019">
    <property type="protein sequence ID" value="KAJ9096396.1"/>
    <property type="molecule type" value="Genomic_DNA"/>
</dbReference>
<keyword evidence="2" id="KW-1185">Reference proteome</keyword>
<evidence type="ECO:0000313" key="1">
    <source>
        <dbReference type="EMBL" id="KAJ9096396.1"/>
    </source>
</evidence>